<proteinExistence type="predicted"/>
<dbReference type="AlphaFoldDB" id="A0A6J3LX83"/>
<keyword evidence="1" id="KW-1185">Reference proteome</keyword>
<evidence type="ECO:0000313" key="1">
    <source>
        <dbReference type="Proteomes" id="UP000504637"/>
    </source>
</evidence>
<dbReference type="GeneID" id="54365804"/>
<organism evidence="2">
    <name type="scientific">Dissoconium aciculare CBS 342.82</name>
    <dbReference type="NCBI Taxonomy" id="1314786"/>
    <lineage>
        <taxon>Eukaryota</taxon>
        <taxon>Fungi</taxon>
        <taxon>Dikarya</taxon>
        <taxon>Ascomycota</taxon>
        <taxon>Pezizomycotina</taxon>
        <taxon>Dothideomycetes</taxon>
        <taxon>Dothideomycetidae</taxon>
        <taxon>Mycosphaerellales</taxon>
        <taxon>Dissoconiaceae</taxon>
        <taxon>Dissoconium</taxon>
    </lineage>
</organism>
<dbReference type="Proteomes" id="UP000504637">
    <property type="component" value="Unplaced"/>
</dbReference>
<dbReference type="RefSeq" id="XP_033456283.1">
    <property type="nucleotide sequence ID" value="XM_033608005.1"/>
</dbReference>
<protein>
    <submittedName>
        <fullName evidence="2">Uncharacterized protein</fullName>
    </submittedName>
</protein>
<sequence>MSRTNISNLPLELVVHAMGLLSTPQDLWALINTSEFYHHAFQCSRTHYLGGRDSNAMPYESIHYAATACKAGEIAKSWWVNSPGAYFVEARTEFLENYRQGRHMIELDRLQSSFYLHETFRRLFLAFIEYSEHESVSSDLTISTEAHKFLTPRRPWKKEMLLSVHEYLSEFTKDILNDTRNYLVR</sequence>
<gene>
    <name evidence="2" type="ORF">K489DRAFT_413153</name>
</gene>
<reference evidence="2" key="2">
    <citation type="submission" date="2020-04" db="EMBL/GenBank/DDBJ databases">
        <authorList>
            <consortium name="NCBI Genome Project"/>
        </authorList>
    </citation>
    <scope>NUCLEOTIDE SEQUENCE</scope>
    <source>
        <strain evidence="2">CBS 342.82</strain>
    </source>
</reference>
<reference evidence="2" key="3">
    <citation type="submission" date="2025-08" db="UniProtKB">
        <authorList>
            <consortium name="RefSeq"/>
        </authorList>
    </citation>
    <scope>IDENTIFICATION</scope>
    <source>
        <strain evidence="2">CBS 342.82</strain>
    </source>
</reference>
<name>A0A6J3LX83_9PEZI</name>
<reference evidence="2" key="1">
    <citation type="submission" date="2020-01" db="EMBL/GenBank/DDBJ databases">
        <authorList>
            <consortium name="DOE Joint Genome Institute"/>
            <person name="Haridas S."/>
            <person name="Albert R."/>
            <person name="Binder M."/>
            <person name="Bloem J."/>
            <person name="Labutti K."/>
            <person name="Salamov A."/>
            <person name="Andreopoulos B."/>
            <person name="Baker S.E."/>
            <person name="Barry K."/>
            <person name="Bills G."/>
            <person name="Bluhm B.H."/>
            <person name="Cannon C."/>
            <person name="Castanera R."/>
            <person name="Culley D.E."/>
            <person name="Daum C."/>
            <person name="Ezra D."/>
            <person name="Gonzalez J.B."/>
            <person name="Henrissat B."/>
            <person name="Kuo A."/>
            <person name="Liang C."/>
            <person name="Lipzen A."/>
            <person name="Lutzoni F."/>
            <person name="Magnuson J."/>
            <person name="Mondo S."/>
            <person name="Nolan M."/>
            <person name="Ohm R."/>
            <person name="Pangilinan J."/>
            <person name="Park H.-J."/>
            <person name="Ramirez L."/>
            <person name="Alfaro M."/>
            <person name="Sun H."/>
            <person name="Tritt A."/>
            <person name="Yoshinaga Y."/>
            <person name="Zwiers L.-H."/>
            <person name="Turgeon B.G."/>
            <person name="Goodwin S.B."/>
            <person name="Spatafora J.W."/>
            <person name="Crous P.W."/>
            <person name="Grigoriev I.V."/>
        </authorList>
    </citation>
    <scope>NUCLEOTIDE SEQUENCE</scope>
    <source>
        <strain evidence="2">CBS 342.82</strain>
    </source>
</reference>
<accession>A0A6J3LX83</accession>
<evidence type="ECO:0000313" key="2">
    <source>
        <dbReference type="RefSeq" id="XP_033456283.1"/>
    </source>
</evidence>